<evidence type="ECO:0000313" key="3">
    <source>
        <dbReference type="Proteomes" id="UP000218181"/>
    </source>
</evidence>
<comment type="caution">
    <text evidence="2">The sequence shown here is derived from an EMBL/GenBank/DDBJ whole genome shotgun (WGS) entry which is preliminary data.</text>
</comment>
<gene>
    <name evidence="2" type="ORF">RT41_GL001328</name>
</gene>
<dbReference type="SUPFAM" id="SSF53448">
    <property type="entry name" value="Nucleotide-diphospho-sugar transferases"/>
    <property type="match status" value="1"/>
</dbReference>
<dbReference type="PANTHER" id="PTHR22916">
    <property type="entry name" value="GLYCOSYLTRANSFERASE"/>
    <property type="match status" value="1"/>
</dbReference>
<feature type="domain" description="Glycosyltransferase 2-like" evidence="1">
    <location>
        <begin position="7"/>
        <end position="169"/>
    </location>
</feature>
<accession>A0A2A5RM90</accession>
<dbReference type="EMBL" id="JXJU01000004">
    <property type="protein sequence ID" value="PCS00441.1"/>
    <property type="molecule type" value="Genomic_DNA"/>
</dbReference>
<dbReference type="AlphaFoldDB" id="A0A2A5RM90"/>
<evidence type="ECO:0000313" key="2">
    <source>
        <dbReference type="EMBL" id="PCS00441.1"/>
    </source>
</evidence>
<dbReference type="InterPro" id="IPR001173">
    <property type="entry name" value="Glyco_trans_2-like"/>
</dbReference>
<dbReference type="OrthoDB" id="396512at2"/>
<sequence length="248" mass="29038">MNQYKFSIILPVYNGDEYLQQAIDSLFRQTYTNWELIIIDDGSTDQSGKIADQSSKKDRRIRVYHQSNQGLLLARRQGIRRVSGNYLMALDADDQLAETALSKICLSLEQTHADFLFFNFSMDDMFQFPAMNTNFHNLEVFQKEKKNVIYHLIANQVDFNPIWNKVIHRNLFDPTMNYSYFGKRVSMGEDLLQILPLVTAAKKIVFLDENLYFYRINPASMTKQKVDFGAYLSIKEVLLEFFNFVDAW</sequence>
<dbReference type="CDD" id="cd00761">
    <property type="entry name" value="Glyco_tranf_GTA_type"/>
    <property type="match status" value="1"/>
</dbReference>
<dbReference type="Gene3D" id="3.90.550.10">
    <property type="entry name" value="Spore Coat Polysaccharide Biosynthesis Protein SpsA, Chain A"/>
    <property type="match status" value="1"/>
</dbReference>
<dbReference type="Proteomes" id="UP000218181">
    <property type="component" value="Unassembled WGS sequence"/>
</dbReference>
<dbReference type="RefSeq" id="WP_096817759.1">
    <property type="nucleotide sequence ID" value="NZ_JXJU01000004.1"/>
</dbReference>
<proteinExistence type="predicted"/>
<dbReference type="PANTHER" id="PTHR22916:SF3">
    <property type="entry name" value="UDP-GLCNAC:BETAGAL BETA-1,3-N-ACETYLGLUCOSAMINYLTRANSFERASE-LIKE PROTEIN 1"/>
    <property type="match status" value="1"/>
</dbReference>
<organism evidence="2 3">
    <name type="scientific">Lactococcus fujiensis JCM 16395</name>
    <dbReference type="NCBI Taxonomy" id="1291764"/>
    <lineage>
        <taxon>Bacteria</taxon>
        <taxon>Bacillati</taxon>
        <taxon>Bacillota</taxon>
        <taxon>Bacilli</taxon>
        <taxon>Lactobacillales</taxon>
        <taxon>Streptococcaceae</taxon>
        <taxon>Lactococcus</taxon>
    </lineage>
</organism>
<reference evidence="2 3" key="1">
    <citation type="submission" date="2014-12" db="EMBL/GenBank/DDBJ databases">
        <title>Draft genome sequences of 10 type strains of Lactococcus.</title>
        <authorList>
            <person name="Sun Z."/>
            <person name="Zhong Z."/>
            <person name="Liu W."/>
            <person name="Zhang W."/>
            <person name="Zhang H."/>
        </authorList>
    </citation>
    <scope>NUCLEOTIDE SEQUENCE [LARGE SCALE GENOMIC DNA]</scope>
    <source>
        <strain evidence="2 3">JCM 16395</strain>
    </source>
</reference>
<name>A0A2A5RM90_9LACT</name>
<evidence type="ECO:0000259" key="1">
    <source>
        <dbReference type="Pfam" id="PF00535"/>
    </source>
</evidence>
<dbReference type="STRING" id="1291764.GCA_001311235_02059"/>
<dbReference type="GO" id="GO:0016758">
    <property type="term" value="F:hexosyltransferase activity"/>
    <property type="evidence" value="ECO:0007669"/>
    <property type="project" value="UniProtKB-ARBA"/>
</dbReference>
<protein>
    <recommendedName>
        <fullName evidence="1">Glycosyltransferase 2-like domain-containing protein</fullName>
    </recommendedName>
</protein>
<dbReference type="Pfam" id="PF00535">
    <property type="entry name" value="Glycos_transf_2"/>
    <property type="match status" value="1"/>
</dbReference>
<dbReference type="InterPro" id="IPR029044">
    <property type="entry name" value="Nucleotide-diphossugar_trans"/>
</dbReference>
<keyword evidence="3" id="KW-1185">Reference proteome</keyword>